<dbReference type="Proteomes" id="UP000737555">
    <property type="component" value="Unassembled WGS sequence"/>
</dbReference>
<evidence type="ECO:0000313" key="1">
    <source>
        <dbReference type="EMBL" id="NQS78181.1"/>
    </source>
</evidence>
<dbReference type="AlphaFoldDB" id="A0A8T7H1A0"/>
<reference evidence="1" key="1">
    <citation type="submission" date="2020-05" db="EMBL/GenBank/DDBJ databases">
        <title>The first insight into the ecology of ammonia-tolerant syntrophic propionate oxidizing bacteria.</title>
        <authorList>
            <person name="Singh A."/>
            <person name="Schnurer A."/>
            <person name="Westerholm M."/>
        </authorList>
    </citation>
    <scope>NUCLEOTIDE SEQUENCE</scope>
    <source>
        <strain evidence="1">MAG54</strain>
    </source>
</reference>
<gene>
    <name evidence="1" type="ORF">HQQ74_05660</name>
</gene>
<organism evidence="1 2">
    <name type="scientific">Methanoculleus bourgensis</name>
    <dbReference type="NCBI Taxonomy" id="83986"/>
    <lineage>
        <taxon>Archaea</taxon>
        <taxon>Methanobacteriati</taxon>
        <taxon>Methanobacteriota</taxon>
        <taxon>Stenosarchaea group</taxon>
        <taxon>Methanomicrobia</taxon>
        <taxon>Methanomicrobiales</taxon>
        <taxon>Methanomicrobiaceae</taxon>
        <taxon>Methanoculleus</taxon>
    </lineage>
</organism>
<comment type="caution">
    <text evidence="1">The sequence shown here is derived from an EMBL/GenBank/DDBJ whole genome shotgun (WGS) entry which is preliminary data.</text>
</comment>
<name>A0A8T7H1A0_9EURY</name>
<sequence>MAQVPITMPPRLLPAVDIGTRESALCTIANVGTALATLREVRKNVRGDHKRRLDDVAVILRVIALEAQATFAITDEEALAFIRECRRDRPASGAR</sequence>
<proteinExistence type="predicted"/>
<accession>A0A8T7H1A0</accession>
<evidence type="ECO:0000313" key="2">
    <source>
        <dbReference type="Proteomes" id="UP000737555"/>
    </source>
</evidence>
<dbReference type="EMBL" id="JABMJE010000061">
    <property type="protein sequence ID" value="NQS78181.1"/>
    <property type="molecule type" value="Genomic_DNA"/>
</dbReference>
<protein>
    <submittedName>
        <fullName evidence="1">Uncharacterized protein</fullName>
    </submittedName>
</protein>